<dbReference type="EMBL" id="VUNG01000012">
    <property type="protein sequence ID" value="MST84299.1"/>
    <property type="molecule type" value="Genomic_DNA"/>
</dbReference>
<proteinExistence type="predicted"/>
<dbReference type="GO" id="GO:0032259">
    <property type="term" value="P:methylation"/>
    <property type="evidence" value="ECO:0007669"/>
    <property type="project" value="UniProtKB-KW"/>
</dbReference>
<protein>
    <submittedName>
        <fullName evidence="3">SAM-dependent methyltransferase</fullName>
    </submittedName>
</protein>
<evidence type="ECO:0000259" key="1">
    <source>
        <dbReference type="Pfam" id="PF18096"/>
    </source>
</evidence>
<reference evidence="3 4" key="1">
    <citation type="submission" date="2019-08" db="EMBL/GenBank/DDBJ databases">
        <title>In-depth cultivation of the pig gut microbiome towards novel bacterial diversity and tailored functional studies.</title>
        <authorList>
            <person name="Wylensek D."/>
            <person name="Hitch T.C.A."/>
            <person name="Clavel T."/>
        </authorList>
    </citation>
    <scope>NUCLEOTIDE SEQUENCE [LARGE SCALE GENOMIC DNA]</scope>
    <source>
        <strain evidence="3 4">LKV-178-WT-2A</strain>
    </source>
</reference>
<dbReference type="InterPro" id="IPR041497">
    <property type="entry name" value="Thump-like"/>
</dbReference>
<dbReference type="Pfam" id="PF18096">
    <property type="entry name" value="Thump_like"/>
    <property type="match status" value="1"/>
</dbReference>
<name>A0A7K0KEL8_9BACT</name>
<dbReference type="Gene3D" id="3.40.50.150">
    <property type="entry name" value="Vaccinia Virus protein VP39"/>
    <property type="match status" value="1"/>
</dbReference>
<feature type="domain" description="THUMP-like" evidence="1">
    <location>
        <begin position="334"/>
        <end position="404"/>
    </location>
</feature>
<dbReference type="Gene3D" id="1.10.10.1110">
    <property type="entry name" value="Methyltransferase PG1098, N-terminal domain"/>
    <property type="match status" value="1"/>
</dbReference>
<dbReference type="InterPro" id="IPR054168">
    <property type="entry name" value="PG_1098_Fer"/>
</dbReference>
<keyword evidence="3" id="KW-0808">Transferase</keyword>
<gene>
    <name evidence="3" type="ORF">FYJ73_06395</name>
</gene>
<evidence type="ECO:0000313" key="3">
    <source>
        <dbReference type="EMBL" id="MST84299.1"/>
    </source>
</evidence>
<feature type="domain" description="PG-1098 ferredoxin-like" evidence="2">
    <location>
        <begin position="290"/>
        <end position="333"/>
    </location>
</feature>
<organism evidence="3 4">
    <name type="scientific">Hallella mizrahii</name>
    <dbReference type="NCBI Taxonomy" id="2606637"/>
    <lineage>
        <taxon>Bacteria</taxon>
        <taxon>Pseudomonadati</taxon>
        <taxon>Bacteroidota</taxon>
        <taxon>Bacteroidia</taxon>
        <taxon>Bacteroidales</taxon>
        <taxon>Prevotellaceae</taxon>
        <taxon>Hallella</taxon>
    </lineage>
</organism>
<accession>A0A7K0KEL8</accession>
<evidence type="ECO:0000259" key="2">
    <source>
        <dbReference type="Pfam" id="PF22013"/>
    </source>
</evidence>
<dbReference type="InterPro" id="IPR029063">
    <property type="entry name" value="SAM-dependent_MTases_sf"/>
</dbReference>
<comment type="caution">
    <text evidence="3">The sequence shown here is derived from an EMBL/GenBank/DDBJ whole genome shotgun (WGS) entry which is preliminary data.</text>
</comment>
<dbReference type="Pfam" id="PF22013">
    <property type="entry name" value="PG_1098_Fer"/>
    <property type="match status" value="1"/>
</dbReference>
<keyword evidence="3" id="KW-0489">Methyltransferase</keyword>
<keyword evidence="4" id="KW-1185">Reference proteome</keyword>
<dbReference type="SUPFAM" id="SSF53335">
    <property type="entry name" value="S-adenosyl-L-methionine-dependent methyltransferases"/>
    <property type="match status" value="1"/>
</dbReference>
<evidence type="ECO:0000313" key="4">
    <source>
        <dbReference type="Proteomes" id="UP000438914"/>
    </source>
</evidence>
<dbReference type="AlphaFoldDB" id="A0A7K0KEL8"/>
<dbReference type="GO" id="GO:0008168">
    <property type="term" value="F:methyltransferase activity"/>
    <property type="evidence" value="ECO:0007669"/>
    <property type="project" value="UniProtKB-KW"/>
</dbReference>
<sequence>MCKFVIDDFILQHRKDDVRQLALQADRYPEVDMPYVLDQIAGWKKAKEKVPRWAECKDIIYPPHLNMEQCSSQTTAEYKRQLAAKILGAQRKNMTLVDLTGGWGVDFSFLAQIFGKAVYVERDEHLCRLARHNMPCLGLSDAVVVNDDSTKYLAELKDDRQRFFFIDPARRDVQGRKVAGLEACTPDVLQLFDKMMSLASGVMMKLSPMLDWHEAVKQLRKATSQTVAFDVHILSVHNECKELLVVATHHQHPLTVTCVNDGETFSYYAEEEMTSAIRYSNAEQLQGRRFLYVPNASLMKAGCFPELCARYDLEMADANSHLFLSQEMIPDFPGRQFEILAISSLNKREVRQTLKDLGQANVAVRNFPMTAVELRKRLHLRDGGNSYIFATTIQRKHLLFLCRPIS</sequence>
<dbReference type="Proteomes" id="UP000438914">
    <property type="component" value="Unassembled WGS sequence"/>
</dbReference>